<accession>A0A507C3Q7</accession>
<keyword evidence="10" id="KW-0963">Cytoplasm</keyword>
<evidence type="ECO:0000256" key="5">
    <source>
        <dbReference type="ARBA" id="ARBA00022741"/>
    </source>
</evidence>
<dbReference type="PANTHER" id="PTHR13232:SF10">
    <property type="entry name" value="NAD(P)H-HYDRATE EPIMERASE"/>
    <property type="match status" value="1"/>
</dbReference>
<dbReference type="SUPFAM" id="SSF64153">
    <property type="entry name" value="YjeF N-terminal domain-like"/>
    <property type="match status" value="1"/>
</dbReference>
<dbReference type="EMBL" id="QEAO01000028">
    <property type="protein sequence ID" value="TPX32596.1"/>
    <property type="molecule type" value="Genomic_DNA"/>
</dbReference>
<evidence type="ECO:0000256" key="10">
    <source>
        <dbReference type="HAMAP-Rule" id="MF_03159"/>
    </source>
</evidence>
<keyword evidence="8 10" id="KW-0520">NAD</keyword>
<keyword evidence="13" id="KW-1185">Reference proteome</keyword>
<keyword evidence="4 10" id="KW-0479">Metal-binding</keyword>
<dbReference type="NCBIfam" id="TIGR00197">
    <property type="entry name" value="yjeF_nterm"/>
    <property type="match status" value="1"/>
</dbReference>
<comment type="cofactor">
    <cofactor evidence="10">
        <name>K(+)</name>
        <dbReference type="ChEBI" id="CHEBI:29103"/>
    </cofactor>
    <text evidence="10">Binds 1 potassium ion per subunit.</text>
</comment>
<evidence type="ECO:0000256" key="3">
    <source>
        <dbReference type="ARBA" id="ARBA00012228"/>
    </source>
</evidence>
<comment type="catalytic activity">
    <reaction evidence="2 10">
        <text>(6R)-NADPHX = (6S)-NADPHX</text>
        <dbReference type="Rhea" id="RHEA:32227"/>
        <dbReference type="ChEBI" id="CHEBI:64076"/>
        <dbReference type="ChEBI" id="CHEBI:64077"/>
        <dbReference type="EC" id="5.1.99.6"/>
    </reaction>
</comment>
<dbReference type="FunFam" id="3.40.50.10260:FF:000005">
    <property type="entry name" value="NAD(P)H-hydrate epimerase"/>
    <property type="match status" value="1"/>
</dbReference>
<keyword evidence="5 10" id="KW-0547">Nucleotide-binding</keyword>
<dbReference type="AlphaFoldDB" id="A0A507C3Q7"/>
<evidence type="ECO:0000256" key="4">
    <source>
        <dbReference type="ARBA" id="ARBA00022723"/>
    </source>
</evidence>
<feature type="binding site" evidence="10">
    <location>
        <position position="161"/>
    </location>
    <ligand>
        <name>K(+)</name>
        <dbReference type="ChEBI" id="CHEBI:29103"/>
    </ligand>
</feature>
<keyword evidence="9 10" id="KW-0413">Isomerase</keyword>
<comment type="catalytic activity">
    <reaction evidence="1 10">
        <text>(6R)-NADHX = (6S)-NADHX</text>
        <dbReference type="Rhea" id="RHEA:32215"/>
        <dbReference type="ChEBI" id="CHEBI:64074"/>
        <dbReference type="ChEBI" id="CHEBI:64075"/>
        <dbReference type="EC" id="5.1.99.6"/>
    </reaction>
</comment>
<feature type="domain" description="YjeF N-terminal" evidence="11">
    <location>
        <begin position="11"/>
        <end position="216"/>
    </location>
</feature>
<evidence type="ECO:0000256" key="6">
    <source>
        <dbReference type="ARBA" id="ARBA00022857"/>
    </source>
</evidence>
<comment type="caution">
    <text evidence="10">Lacks conserved residue(s) required for the propagation of feature annotation.</text>
</comment>
<feature type="binding site" evidence="10">
    <location>
        <position position="64"/>
    </location>
    <ligand>
        <name>K(+)</name>
        <dbReference type="ChEBI" id="CHEBI:29103"/>
    </ligand>
</feature>
<dbReference type="PROSITE" id="PS51385">
    <property type="entry name" value="YJEF_N"/>
    <property type="match status" value="1"/>
</dbReference>
<protein>
    <recommendedName>
        <fullName evidence="3 10">NAD(P)H-hydrate epimerase</fullName>
        <ecNumber evidence="3 10">5.1.99.6</ecNumber>
    </recommendedName>
    <alternativeName>
        <fullName evidence="10">NAD(P)HX epimerase</fullName>
    </alternativeName>
</protein>
<evidence type="ECO:0000313" key="12">
    <source>
        <dbReference type="EMBL" id="TPX32596.1"/>
    </source>
</evidence>
<evidence type="ECO:0000256" key="7">
    <source>
        <dbReference type="ARBA" id="ARBA00022958"/>
    </source>
</evidence>
<gene>
    <name evidence="12" type="ORF">SmJEL517_g04264</name>
</gene>
<organism evidence="12 13">
    <name type="scientific">Synchytrium microbalum</name>
    <dbReference type="NCBI Taxonomy" id="1806994"/>
    <lineage>
        <taxon>Eukaryota</taxon>
        <taxon>Fungi</taxon>
        <taxon>Fungi incertae sedis</taxon>
        <taxon>Chytridiomycota</taxon>
        <taxon>Chytridiomycota incertae sedis</taxon>
        <taxon>Chytridiomycetes</taxon>
        <taxon>Synchytriales</taxon>
        <taxon>Synchytriaceae</taxon>
        <taxon>Synchytrium</taxon>
    </lineage>
</organism>
<dbReference type="STRING" id="1806994.A0A507C3Q7"/>
<evidence type="ECO:0000256" key="2">
    <source>
        <dbReference type="ARBA" id="ARBA00000909"/>
    </source>
</evidence>
<dbReference type="OrthoDB" id="10064708at2759"/>
<feature type="binding site" evidence="10">
    <location>
        <position position="125"/>
    </location>
    <ligand>
        <name>K(+)</name>
        <dbReference type="ChEBI" id="CHEBI:29103"/>
    </ligand>
</feature>
<dbReference type="GO" id="GO:0046872">
    <property type="term" value="F:metal ion binding"/>
    <property type="evidence" value="ECO:0007669"/>
    <property type="project" value="UniProtKB-KW"/>
</dbReference>
<evidence type="ECO:0000313" key="13">
    <source>
        <dbReference type="Proteomes" id="UP000319731"/>
    </source>
</evidence>
<dbReference type="RefSeq" id="XP_031023774.1">
    <property type="nucleotide sequence ID" value="XM_031170192.1"/>
</dbReference>
<evidence type="ECO:0000259" key="11">
    <source>
        <dbReference type="PROSITE" id="PS51385"/>
    </source>
</evidence>
<dbReference type="InterPro" id="IPR032976">
    <property type="entry name" value="YJEFN_prot_NAXE-like"/>
</dbReference>
<dbReference type="Proteomes" id="UP000319731">
    <property type="component" value="Unassembled WGS sequence"/>
</dbReference>
<keyword evidence="6" id="KW-0521">NADP</keyword>
<proteinExistence type="inferred from homology"/>
<dbReference type="GO" id="GO:0000166">
    <property type="term" value="F:nucleotide binding"/>
    <property type="evidence" value="ECO:0007669"/>
    <property type="project" value="UniProtKB-KW"/>
</dbReference>
<evidence type="ECO:0000256" key="9">
    <source>
        <dbReference type="ARBA" id="ARBA00023235"/>
    </source>
</evidence>
<name>A0A507C3Q7_9FUNG</name>
<dbReference type="HAMAP" id="MF_01966">
    <property type="entry name" value="NADHX_epimerase"/>
    <property type="match status" value="1"/>
</dbReference>
<dbReference type="GeneID" id="42005489"/>
<dbReference type="PANTHER" id="PTHR13232">
    <property type="entry name" value="NAD(P)H-HYDRATE EPIMERASE"/>
    <property type="match status" value="1"/>
</dbReference>
<keyword evidence="10" id="KW-0496">Mitochondrion</keyword>
<dbReference type="Gene3D" id="3.40.50.10260">
    <property type="entry name" value="YjeF N-terminal domain"/>
    <property type="match status" value="1"/>
</dbReference>
<dbReference type="InterPro" id="IPR004443">
    <property type="entry name" value="YjeF_N_dom"/>
</dbReference>
<dbReference type="InterPro" id="IPR036652">
    <property type="entry name" value="YjeF_N_dom_sf"/>
</dbReference>
<feature type="binding site" evidence="10">
    <location>
        <position position="158"/>
    </location>
    <ligand>
        <name>(6S)-NADPHX</name>
        <dbReference type="ChEBI" id="CHEBI:64076"/>
    </ligand>
</feature>
<dbReference type="GO" id="GO:0052856">
    <property type="term" value="F:NAD(P)HX epimerase activity"/>
    <property type="evidence" value="ECO:0007669"/>
    <property type="project" value="UniProtKB-UniRule"/>
</dbReference>
<dbReference type="EC" id="5.1.99.6" evidence="3 10"/>
<dbReference type="Pfam" id="PF03853">
    <property type="entry name" value="YjeF_N"/>
    <property type="match status" value="1"/>
</dbReference>
<sequence>MSIKMLSAPEALALDQDLMNKDIGGFSLDQLMEIAGLSCACALTQVYDRATFPRVLVIAGPGNNGGDALVAARHLFHFGYKPTILYPKPTQKDIYIGLVKQCKNLDIPFVDSVDGAIENADVVLDGIFGFSFSGDIRPPFDNIIKTLKKSSIPIVSIDIPSGWDVEKGNVVSKGLDPEMLISLTAPKPCALHFRGKHHYLGLRIVPPFIDKKYGLNLPEYPGIEQCVRLPSSL</sequence>
<comment type="caution">
    <text evidence="12">The sequence shown here is derived from an EMBL/GenBank/DDBJ whole genome shotgun (WGS) entry which is preliminary data.</text>
</comment>
<evidence type="ECO:0000256" key="1">
    <source>
        <dbReference type="ARBA" id="ARBA00000013"/>
    </source>
</evidence>
<evidence type="ECO:0000256" key="8">
    <source>
        <dbReference type="ARBA" id="ARBA00023027"/>
    </source>
</evidence>
<reference evidence="12 13" key="1">
    <citation type="journal article" date="2019" name="Sci. Rep.">
        <title>Comparative genomics of chytrid fungi reveal insights into the obligate biotrophic and pathogenic lifestyle of Synchytrium endobioticum.</title>
        <authorList>
            <person name="van de Vossenberg B.T.L.H."/>
            <person name="Warris S."/>
            <person name="Nguyen H.D.T."/>
            <person name="van Gent-Pelzer M.P.E."/>
            <person name="Joly D.L."/>
            <person name="van de Geest H.C."/>
            <person name="Bonants P.J.M."/>
            <person name="Smith D.S."/>
            <person name="Levesque C.A."/>
            <person name="van der Lee T.A.J."/>
        </authorList>
    </citation>
    <scope>NUCLEOTIDE SEQUENCE [LARGE SCALE GENOMIC DNA]</scope>
    <source>
        <strain evidence="12 13">JEL517</strain>
    </source>
</reference>
<dbReference type="GO" id="GO:0005739">
    <property type="term" value="C:mitochondrion"/>
    <property type="evidence" value="ECO:0007669"/>
    <property type="project" value="UniProtKB-SubCell"/>
</dbReference>
<feature type="binding site" evidence="10">
    <location>
        <begin position="63"/>
        <end position="67"/>
    </location>
    <ligand>
        <name>(6S)-NADPHX</name>
        <dbReference type="ChEBI" id="CHEBI:64076"/>
    </ligand>
</feature>
<comment type="subcellular location">
    <subcellularLocation>
        <location evidence="10">Cytoplasm</location>
    </subcellularLocation>
    <subcellularLocation>
        <location evidence="10">Mitochondrion</location>
    </subcellularLocation>
</comment>
<keyword evidence="7 10" id="KW-0630">Potassium</keyword>
<comment type="similarity">
    <text evidence="10">Belongs to the NnrE/AIBP family.</text>
</comment>
<comment type="function">
    <text evidence="10">Catalyzes the epimerization of the S- and R-forms of NAD(P)HX, a damaged form of NAD(P)H that is a result of enzymatic or heat-dependent hydration. This is a prerequisite for the S-specific NAD(P)H-hydrate dehydratase to allow the repair of both epimers of NAD(P)HX.</text>
</comment>
<feature type="binding site" evidence="10">
    <location>
        <begin position="129"/>
        <end position="135"/>
    </location>
    <ligand>
        <name>(6S)-NADPHX</name>
        <dbReference type="ChEBI" id="CHEBI:64076"/>
    </ligand>
</feature>